<accession>A0ABN2IUY4</accession>
<reference evidence="2 3" key="1">
    <citation type="journal article" date="2019" name="Int. J. Syst. Evol. Microbiol.">
        <title>The Global Catalogue of Microorganisms (GCM) 10K type strain sequencing project: providing services to taxonomists for standard genome sequencing and annotation.</title>
        <authorList>
            <consortium name="The Broad Institute Genomics Platform"/>
            <consortium name="The Broad Institute Genome Sequencing Center for Infectious Disease"/>
            <person name="Wu L."/>
            <person name="Ma J."/>
        </authorList>
    </citation>
    <scope>NUCLEOTIDE SEQUENCE [LARGE SCALE GENOMIC DNA]</scope>
    <source>
        <strain evidence="2 3">JCM 16002</strain>
    </source>
</reference>
<evidence type="ECO:0000313" key="2">
    <source>
        <dbReference type="EMBL" id="GAA1712305.1"/>
    </source>
</evidence>
<protein>
    <submittedName>
        <fullName evidence="2">Alpha/beta fold hydrolase</fullName>
    </submittedName>
</protein>
<evidence type="ECO:0000313" key="3">
    <source>
        <dbReference type="Proteomes" id="UP001500383"/>
    </source>
</evidence>
<name>A0ABN2IUY4_9ACTN</name>
<dbReference type="Gene3D" id="1.10.260.130">
    <property type="match status" value="1"/>
</dbReference>
<dbReference type="Proteomes" id="UP001500383">
    <property type="component" value="Unassembled WGS sequence"/>
</dbReference>
<dbReference type="InterPro" id="IPR006311">
    <property type="entry name" value="TAT_signal"/>
</dbReference>
<sequence length="448" mass="46256">MLLRRTALRAAALATALATTIGGGAALAPVAAAQGSSNDPAPAFYQPPAQLPAGAGALVKTESFPLAGAIPPIPGAEFVSDGAGPISTDAQRIMYTSAGSRNQPIAVTGTYLQPRAPWTGPGTRPLAVLAPGTQGQADHCAPSKTFQNLATVRTDPPGVGFGYELIQAYALLARGYAVAMTDYEGLGTPGIHPYVHRESSARAVLDIARAAPRIPGADIGPSPRTVFSGYSQGGGAVAAAAELHPRYAAEVNLVGTAAGSPPADLLATLERADGSAIAGVIGYSLNSLVDAYPEMDPLLDAYLNDHGRAMLAATSDQCIGETAIQFFQQRTNNFTRSGQSAGEIARQDPAIMDYLERQRIGRLSPTTPVRILSPVNDDVVPGHQSQRLGRDWCAQGAAVEMVIDHTPPVATGLVINHAVPMLSGLGGTVQYLADRIDGLPAPVNCGTY</sequence>
<feature type="signal peptide" evidence="1">
    <location>
        <begin position="1"/>
        <end position="25"/>
    </location>
</feature>
<organism evidence="2 3">
    <name type="scientific">Dietzia cercidiphylli</name>
    <dbReference type="NCBI Taxonomy" id="498199"/>
    <lineage>
        <taxon>Bacteria</taxon>
        <taxon>Bacillati</taxon>
        <taxon>Actinomycetota</taxon>
        <taxon>Actinomycetes</taxon>
        <taxon>Mycobacteriales</taxon>
        <taxon>Dietziaceae</taxon>
        <taxon>Dietzia</taxon>
    </lineage>
</organism>
<dbReference type="PANTHER" id="PTHR34853">
    <property type="match status" value="1"/>
</dbReference>
<dbReference type="SUPFAM" id="SSF53474">
    <property type="entry name" value="alpha/beta-Hydrolases"/>
    <property type="match status" value="1"/>
</dbReference>
<comment type="caution">
    <text evidence="2">The sequence shown here is derived from an EMBL/GenBank/DDBJ whole genome shotgun (WGS) entry which is preliminary data.</text>
</comment>
<keyword evidence="1" id="KW-0732">Signal</keyword>
<dbReference type="InterPro" id="IPR029058">
    <property type="entry name" value="AB_hydrolase_fold"/>
</dbReference>
<dbReference type="Pfam" id="PF03583">
    <property type="entry name" value="LIP"/>
    <property type="match status" value="1"/>
</dbReference>
<dbReference type="Gene3D" id="3.40.50.1820">
    <property type="entry name" value="alpha/beta hydrolase"/>
    <property type="match status" value="1"/>
</dbReference>
<dbReference type="PIRSF" id="PIRSF029171">
    <property type="entry name" value="Esterase_LipA"/>
    <property type="match status" value="1"/>
</dbReference>
<dbReference type="GO" id="GO:0016787">
    <property type="term" value="F:hydrolase activity"/>
    <property type="evidence" value="ECO:0007669"/>
    <property type="project" value="UniProtKB-KW"/>
</dbReference>
<dbReference type="PROSITE" id="PS51318">
    <property type="entry name" value="TAT"/>
    <property type="match status" value="1"/>
</dbReference>
<keyword evidence="3" id="KW-1185">Reference proteome</keyword>
<feature type="chain" id="PRO_5047237995" evidence="1">
    <location>
        <begin position="26"/>
        <end position="448"/>
    </location>
</feature>
<dbReference type="RefSeq" id="WP_259847920.1">
    <property type="nucleotide sequence ID" value="NZ_BAAAQG010000010.1"/>
</dbReference>
<dbReference type="InterPro" id="IPR005152">
    <property type="entry name" value="Lipase_secreted"/>
</dbReference>
<dbReference type="EMBL" id="BAAAQG010000010">
    <property type="protein sequence ID" value="GAA1712305.1"/>
    <property type="molecule type" value="Genomic_DNA"/>
</dbReference>
<dbReference type="PANTHER" id="PTHR34853:SF1">
    <property type="entry name" value="LIPASE 5"/>
    <property type="match status" value="1"/>
</dbReference>
<proteinExistence type="predicted"/>
<gene>
    <name evidence="2" type="ORF">GCM10009831_22510</name>
</gene>
<keyword evidence="2" id="KW-0378">Hydrolase</keyword>
<evidence type="ECO:0000256" key="1">
    <source>
        <dbReference type="SAM" id="SignalP"/>
    </source>
</evidence>